<dbReference type="OrthoDB" id="5241784at2"/>
<dbReference type="PANTHER" id="PTHR24421">
    <property type="entry name" value="NITRATE/NITRITE SENSOR PROTEIN NARX-RELATED"/>
    <property type="match status" value="1"/>
</dbReference>
<dbReference type="AlphaFoldDB" id="A0A8J3S078"/>
<dbReference type="InterPro" id="IPR036890">
    <property type="entry name" value="HATPase_C_sf"/>
</dbReference>
<feature type="transmembrane region" description="Helical" evidence="6">
    <location>
        <begin position="7"/>
        <end position="28"/>
    </location>
</feature>
<dbReference type="Proteomes" id="UP000655044">
    <property type="component" value="Unassembled WGS sequence"/>
</dbReference>
<evidence type="ECO:0000313" key="9">
    <source>
        <dbReference type="Proteomes" id="UP000655044"/>
    </source>
</evidence>
<dbReference type="SUPFAM" id="SSF55874">
    <property type="entry name" value="ATPase domain of HSP90 chaperone/DNA topoisomerase II/histidine kinase"/>
    <property type="match status" value="1"/>
</dbReference>
<accession>A0A8J3S078</accession>
<evidence type="ECO:0000256" key="4">
    <source>
        <dbReference type="SAM" id="Coils"/>
    </source>
</evidence>
<dbReference type="CDD" id="cd16917">
    <property type="entry name" value="HATPase_UhpB-NarQ-NarX-like"/>
    <property type="match status" value="1"/>
</dbReference>
<reference evidence="8" key="1">
    <citation type="submission" date="2021-01" db="EMBL/GenBank/DDBJ databases">
        <title>Whole genome shotgun sequence of Planobispora rosea NBRC 15558.</title>
        <authorList>
            <person name="Komaki H."/>
            <person name="Tamura T."/>
        </authorList>
    </citation>
    <scope>NUCLEOTIDE SEQUENCE</scope>
    <source>
        <strain evidence="8">NBRC 15558</strain>
    </source>
</reference>
<keyword evidence="4" id="KW-0175">Coiled coil</keyword>
<dbReference type="PANTHER" id="PTHR24421:SF63">
    <property type="entry name" value="SENSOR HISTIDINE KINASE DESK"/>
    <property type="match status" value="1"/>
</dbReference>
<evidence type="ECO:0000256" key="5">
    <source>
        <dbReference type="SAM" id="MobiDB-lite"/>
    </source>
</evidence>
<feature type="coiled-coil region" evidence="4">
    <location>
        <begin position="159"/>
        <end position="186"/>
    </location>
</feature>
<feature type="transmembrane region" description="Helical" evidence="6">
    <location>
        <begin position="34"/>
        <end position="52"/>
    </location>
</feature>
<keyword evidence="9" id="KW-1185">Reference proteome</keyword>
<evidence type="ECO:0000256" key="3">
    <source>
        <dbReference type="ARBA" id="ARBA00023012"/>
    </source>
</evidence>
<dbReference type="GO" id="GO:0046983">
    <property type="term" value="F:protein dimerization activity"/>
    <property type="evidence" value="ECO:0007669"/>
    <property type="project" value="InterPro"/>
</dbReference>
<dbReference type="EMBL" id="BOOI01000024">
    <property type="protein sequence ID" value="GIH84593.1"/>
    <property type="molecule type" value="Genomic_DNA"/>
</dbReference>
<evidence type="ECO:0000256" key="1">
    <source>
        <dbReference type="ARBA" id="ARBA00022679"/>
    </source>
</evidence>
<gene>
    <name evidence="8" type="ORF">Pro02_30010</name>
</gene>
<keyword evidence="1" id="KW-0808">Transferase</keyword>
<organism evidence="8 9">
    <name type="scientific">Planobispora rosea</name>
    <dbReference type="NCBI Taxonomy" id="35762"/>
    <lineage>
        <taxon>Bacteria</taxon>
        <taxon>Bacillati</taxon>
        <taxon>Actinomycetota</taxon>
        <taxon>Actinomycetes</taxon>
        <taxon>Streptosporangiales</taxon>
        <taxon>Streptosporangiaceae</taxon>
        <taxon>Planobispora</taxon>
    </lineage>
</organism>
<dbReference type="Pfam" id="PF07730">
    <property type="entry name" value="HisKA_3"/>
    <property type="match status" value="1"/>
</dbReference>
<name>A0A8J3S078_PLARO</name>
<feature type="region of interest" description="Disordered" evidence="5">
    <location>
        <begin position="324"/>
        <end position="345"/>
    </location>
</feature>
<keyword evidence="6" id="KW-1133">Transmembrane helix</keyword>
<protein>
    <recommendedName>
        <fullName evidence="7">Signal transduction histidine kinase subgroup 3 dimerisation and phosphoacceptor domain-containing protein</fullName>
    </recommendedName>
</protein>
<dbReference type="InterPro" id="IPR011712">
    <property type="entry name" value="Sig_transdc_His_kin_sub3_dim/P"/>
</dbReference>
<dbReference type="Gene3D" id="3.30.565.10">
    <property type="entry name" value="Histidine kinase-like ATPase, C-terminal domain"/>
    <property type="match status" value="1"/>
</dbReference>
<dbReference type="Gene3D" id="1.20.5.1930">
    <property type="match status" value="1"/>
</dbReference>
<dbReference type="GO" id="GO:0016020">
    <property type="term" value="C:membrane"/>
    <property type="evidence" value="ECO:0007669"/>
    <property type="project" value="InterPro"/>
</dbReference>
<keyword evidence="3" id="KW-0902">Two-component regulatory system</keyword>
<evidence type="ECO:0000313" key="8">
    <source>
        <dbReference type="EMBL" id="GIH84593.1"/>
    </source>
</evidence>
<comment type="caution">
    <text evidence="8">The sequence shown here is derived from an EMBL/GenBank/DDBJ whole genome shotgun (WGS) entry which is preliminary data.</text>
</comment>
<feature type="transmembrane region" description="Helical" evidence="6">
    <location>
        <begin position="64"/>
        <end position="88"/>
    </location>
</feature>
<evidence type="ECO:0000256" key="2">
    <source>
        <dbReference type="ARBA" id="ARBA00022777"/>
    </source>
</evidence>
<feature type="transmembrane region" description="Helical" evidence="6">
    <location>
        <begin position="108"/>
        <end position="128"/>
    </location>
</feature>
<keyword evidence="6" id="KW-0472">Membrane</keyword>
<dbReference type="InterPro" id="IPR050482">
    <property type="entry name" value="Sensor_HK_TwoCompSys"/>
</dbReference>
<evidence type="ECO:0000259" key="7">
    <source>
        <dbReference type="Pfam" id="PF07730"/>
    </source>
</evidence>
<dbReference type="GO" id="GO:0000155">
    <property type="term" value="F:phosphorelay sensor kinase activity"/>
    <property type="evidence" value="ECO:0007669"/>
    <property type="project" value="InterPro"/>
</dbReference>
<evidence type="ECO:0000256" key="6">
    <source>
        <dbReference type="SAM" id="Phobius"/>
    </source>
</evidence>
<keyword evidence="6" id="KW-0812">Transmembrane</keyword>
<feature type="transmembrane region" description="Helical" evidence="6">
    <location>
        <begin position="135"/>
        <end position="157"/>
    </location>
</feature>
<dbReference type="RefSeq" id="WP_068922491.1">
    <property type="nucleotide sequence ID" value="NZ_BMQP01000009.1"/>
</dbReference>
<proteinExistence type="predicted"/>
<feature type="domain" description="Signal transduction histidine kinase subgroup 3 dimerisation and phosphoacceptor" evidence="7">
    <location>
        <begin position="181"/>
        <end position="247"/>
    </location>
</feature>
<keyword evidence="2" id="KW-0418">Kinase</keyword>
<sequence length="381" mass="39934">MRITPKQLAIGAIVTIAAGFPLTALLMLLSAGSALQIAVAAAGLVAFYVPFYRETRAALDGAEPGGLTVSLVTLIVASYAPMAVLGFFWSVFPSMLGSVLLLRLRMPWGLVALAPVTAGQVGLAVLGYSGSSGSVFFGATYVGITVLVTSFVLYAAVRLVAVTRELERARAELAEAAVLRERLRISRDLHDGLGSSLTTIALKGDLARRLVERDPASARNELTELVQVARDTAQEVRQVARGYREMSLREEVRRGVALLEVSGIGCRANLADLGLDRPTDEALAWAVREGITNVLRHSRATTCSISTSAADGTARLELVNDGAPRRAADGGVPERVAGDGGGLTGLRERASGLGGSLHAEPTGNGGFRLVVEVPLVQDVPA</sequence>